<reference evidence="3 4" key="1">
    <citation type="submission" date="2017-07" db="EMBL/GenBank/DDBJ databases">
        <title>Leptospira spp. isolated from tropical soils.</title>
        <authorList>
            <person name="Thibeaux R."/>
            <person name="Iraola G."/>
            <person name="Ferres I."/>
            <person name="Bierque E."/>
            <person name="Girault D."/>
            <person name="Soupe-Gilbert M.-E."/>
            <person name="Picardeau M."/>
            <person name="Goarant C."/>
        </authorList>
    </citation>
    <scope>NUCLEOTIDE SEQUENCE [LARGE SCALE GENOMIC DNA]</scope>
    <source>
        <strain evidence="3 4">FH2-C-A2</strain>
    </source>
</reference>
<protein>
    <recommendedName>
        <fullName evidence="2">SseB protein N-terminal domain-containing protein</fullName>
    </recommendedName>
</protein>
<dbReference type="RefSeq" id="WP_100758109.1">
    <property type="nucleotide sequence ID" value="NZ_NPDT01000001.1"/>
</dbReference>
<accession>A0A2M9ZH57</accession>
<dbReference type="Pfam" id="PF07179">
    <property type="entry name" value="SseB"/>
    <property type="match status" value="1"/>
</dbReference>
<evidence type="ECO:0000259" key="2">
    <source>
        <dbReference type="Pfam" id="PF07179"/>
    </source>
</evidence>
<feature type="region of interest" description="Disordered" evidence="1">
    <location>
        <begin position="60"/>
        <end position="87"/>
    </location>
</feature>
<evidence type="ECO:0000313" key="4">
    <source>
        <dbReference type="Proteomes" id="UP000231912"/>
    </source>
</evidence>
<comment type="caution">
    <text evidence="3">The sequence shown here is derived from an EMBL/GenBank/DDBJ whole genome shotgun (WGS) entry which is preliminary data.</text>
</comment>
<evidence type="ECO:0000256" key="1">
    <source>
        <dbReference type="SAM" id="MobiDB-lite"/>
    </source>
</evidence>
<sequence>MEAWKRLLDFWENLFIKVPKFEGKNAPFQEAMYLYSKKKSPKNLERLSSELTKAYFLVPHTQAPPPKKAKPKKKAPAKRKKKVAKKEEPAPIVLLHISDEKGRVYLPAFSHPSESLRYFGKETSLIPVTAKELWWLGLQNSGVSGVAIDPGSTLWILSRDHLEILQKEK</sequence>
<evidence type="ECO:0000313" key="3">
    <source>
        <dbReference type="EMBL" id="PJZ67666.1"/>
    </source>
</evidence>
<gene>
    <name evidence="3" type="ORF">CH371_06595</name>
</gene>
<dbReference type="InterPro" id="IPR009839">
    <property type="entry name" value="SseB_N"/>
</dbReference>
<dbReference type="Proteomes" id="UP000231912">
    <property type="component" value="Unassembled WGS sequence"/>
</dbReference>
<name>A0A2M9ZH57_9LEPT</name>
<dbReference type="AlphaFoldDB" id="A0A2M9ZH57"/>
<feature type="domain" description="SseB protein N-terminal" evidence="2">
    <location>
        <begin position="30"/>
        <end position="153"/>
    </location>
</feature>
<proteinExistence type="predicted"/>
<organism evidence="3 4">
    <name type="scientific">Leptospira wolffii</name>
    <dbReference type="NCBI Taxonomy" id="409998"/>
    <lineage>
        <taxon>Bacteria</taxon>
        <taxon>Pseudomonadati</taxon>
        <taxon>Spirochaetota</taxon>
        <taxon>Spirochaetia</taxon>
        <taxon>Leptospirales</taxon>
        <taxon>Leptospiraceae</taxon>
        <taxon>Leptospira</taxon>
    </lineage>
</organism>
<feature type="compositionally biased region" description="Basic residues" evidence="1">
    <location>
        <begin position="67"/>
        <end position="84"/>
    </location>
</feature>
<dbReference type="EMBL" id="NPDT01000001">
    <property type="protein sequence ID" value="PJZ67666.1"/>
    <property type="molecule type" value="Genomic_DNA"/>
</dbReference>